<accession>A0A565BLJ8</accession>
<comment type="caution">
    <text evidence="1">The sequence shown here is derived from an EMBL/GenBank/DDBJ whole genome shotgun (WGS) entry which is preliminary data.</text>
</comment>
<proteinExistence type="predicted"/>
<protein>
    <submittedName>
        <fullName evidence="1">Uncharacterized protein</fullName>
    </submittedName>
</protein>
<evidence type="ECO:0000313" key="2">
    <source>
        <dbReference type="Proteomes" id="UP000489600"/>
    </source>
</evidence>
<dbReference type="EMBL" id="CABITT030000004">
    <property type="protein sequence ID" value="VVB02501.1"/>
    <property type="molecule type" value="Genomic_DNA"/>
</dbReference>
<organism evidence="1 2">
    <name type="scientific">Arabis nemorensis</name>
    <dbReference type="NCBI Taxonomy" id="586526"/>
    <lineage>
        <taxon>Eukaryota</taxon>
        <taxon>Viridiplantae</taxon>
        <taxon>Streptophyta</taxon>
        <taxon>Embryophyta</taxon>
        <taxon>Tracheophyta</taxon>
        <taxon>Spermatophyta</taxon>
        <taxon>Magnoliopsida</taxon>
        <taxon>eudicotyledons</taxon>
        <taxon>Gunneridae</taxon>
        <taxon>Pentapetalae</taxon>
        <taxon>rosids</taxon>
        <taxon>malvids</taxon>
        <taxon>Brassicales</taxon>
        <taxon>Brassicaceae</taxon>
        <taxon>Arabideae</taxon>
        <taxon>Arabis</taxon>
    </lineage>
</organism>
<name>A0A565BLJ8_9BRAS</name>
<dbReference type="Proteomes" id="UP000489600">
    <property type="component" value="Unassembled WGS sequence"/>
</dbReference>
<gene>
    <name evidence="1" type="ORF">ANE_LOCUS12945</name>
</gene>
<evidence type="ECO:0000313" key="1">
    <source>
        <dbReference type="EMBL" id="VVB02501.1"/>
    </source>
</evidence>
<sequence length="72" mass="8316">MKPAMKQFKEEVGSLDSVVFVSQCVFWDIESIGPVNRVLFDFTWQHFMLCPPFRGLDCPLCIMEESCSAYCK</sequence>
<dbReference type="AlphaFoldDB" id="A0A565BLJ8"/>
<keyword evidence="2" id="KW-1185">Reference proteome</keyword>
<reference evidence="1" key="1">
    <citation type="submission" date="2019-07" db="EMBL/GenBank/DDBJ databases">
        <authorList>
            <person name="Dittberner H."/>
        </authorList>
    </citation>
    <scope>NUCLEOTIDE SEQUENCE [LARGE SCALE GENOMIC DNA]</scope>
</reference>